<reference evidence="2 3" key="1">
    <citation type="submission" date="2024-08" db="EMBL/GenBank/DDBJ databases">
        <title>Two novel Cytobacillus novel species.</title>
        <authorList>
            <person name="Liu G."/>
        </authorList>
    </citation>
    <scope>NUCLEOTIDE SEQUENCE [LARGE SCALE GENOMIC DNA]</scope>
    <source>
        <strain evidence="2 3">FJAT-53684</strain>
    </source>
</reference>
<feature type="transmembrane region" description="Helical" evidence="1">
    <location>
        <begin position="114"/>
        <end position="138"/>
    </location>
</feature>
<keyword evidence="1" id="KW-1133">Transmembrane helix</keyword>
<proteinExistence type="predicted"/>
<keyword evidence="1" id="KW-0472">Membrane</keyword>
<gene>
    <name evidence="2" type="ORF">ACFYKT_09035</name>
</gene>
<feature type="transmembrane region" description="Helical" evidence="1">
    <location>
        <begin position="159"/>
        <end position="180"/>
    </location>
</feature>
<dbReference type="RefSeq" id="WP_389218542.1">
    <property type="nucleotide sequence ID" value="NZ_JBIACJ010000004.1"/>
</dbReference>
<comment type="caution">
    <text evidence="2">The sequence shown here is derived from an EMBL/GenBank/DDBJ whole genome shotgun (WGS) entry which is preliminary data.</text>
</comment>
<evidence type="ECO:0000313" key="2">
    <source>
        <dbReference type="EMBL" id="MFE8696479.1"/>
    </source>
</evidence>
<dbReference type="Proteomes" id="UP001601058">
    <property type="component" value="Unassembled WGS sequence"/>
</dbReference>
<accession>A0ABW6JX62</accession>
<evidence type="ECO:0000256" key="1">
    <source>
        <dbReference type="SAM" id="Phobius"/>
    </source>
</evidence>
<feature type="transmembrane region" description="Helical" evidence="1">
    <location>
        <begin position="30"/>
        <end position="54"/>
    </location>
</feature>
<organism evidence="2 3">
    <name type="scientific">Cytobacillus mangrovibacter</name>
    <dbReference type="NCBI Taxonomy" id="3299024"/>
    <lineage>
        <taxon>Bacteria</taxon>
        <taxon>Bacillati</taxon>
        <taxon>Bacillota</taxon>
        <taxon>Bacilli</taxon>
        <taxon>Bacillales</taxon>
        <taxon>Bacillaceae</taxon>
        <taxon>Cytobacillus</taxon>
    </lineage>
</organism>
<name>A0ABW6JX62_9BACI</name>
<keyword evidence="3" id="KW-1185">Reference proteome</keyword>
<dbReference type="EMBL" id="JBIACJ010000004">
    <property type="protein sequence ID" value="MFE8696479.1"/>
    <property type="molecule type" value="Genomic_DNA"/>
</dbReference>
<protein>
    <recommendedName>
        <fullName evidence="4">Yip1 domain-containing protein</fullName>
    </recommendedName>
</protein>
<keyword evidence="1" id="KW-0812">Transmembrane</keyword>
<sequence length="220" mass="25705">MYHQFRLFRGIFFPSYISHQLRQAETLPGLWIRVCLLILSSCILHFTGAFYGLGNELFSNELIHLPSSDFESRKLLFILGETTWGLFFALFILFFSALFFWSVTDIAYQKLLSVQMYVLLVLLIEKGLYIILALSIGIDRFSSPFSFGVIIQYFTSNPLLIILFGSISIFHFWIIYLQYTYLNKLTERSPKFLLLIIVGLNVFLLIISTLLYYIRIEKLI</sequence>
<feature type="transmembrane region" description="Helical" evidence="1">
    <location>
        <begin position="192"/>
        <end position="214"/>
    </location>
</feature>
<evidence type="ECO:0008006" key="4">
    <source>
        <dbReference type="Google" id="ProtNLM"/>
    </source>
</evidence>
<evidence type="ECO:0000313" key="3">
    <source>
        <dbReference type="Proteomes" id="UP001601058"/>
    </source>
</evidence>
<feature type="transmembrane region" description="Helical" evidence="1">
    <location>
        <begin position="75"/>
        <end position="102"/>
    </location>
</feature>